<sequence length="616" mass="69736">MTQYDELVNHVINELDMDNVAKPLWISISCAVLILEEFADKITTLAPRQQVILRQSLSRVMQMYWSCFDSGFKRRISALTDLLMGSTELHGNIARVKQDDETMSDQRKVTDGNRASQLKRKRRGRKRRRQRCPSQKCVEEFAATERRSSNCKAVEEIDQRLKGVCNTEDHGKEKAAGEYQADQVELKNQRTKNARGSLSLNAAKLPRTTKRLEVPQSESALSNSIRGLQPNGQSISERCDRDQTESSGGIFIANIQWEKWVSKNSGISEILHIEKLLQMTIKEFKERNLQTTVYEMPVEVIAVRFADSKSLMIKQSLIISAHLCKGILTGSRDNLRFIECATNVVISYRTISAVSCWRQLTITSSTVQELQRAVKFIRYILAYRLTVSYEETVRIFYLTWYRAPLKPLGKDVSDYRKANQRKKFASVGPYTEDVCNLEGTSATVPFMIHLDSKELQSIIGPDLLKNGIGSLFQKKRQLSKYNRRSTLCANGHQSGAVMGVCGCTAAVIEHITDTIISLEQTDNGLETEIIVHAKQQYQLERAIALISLLMEGTIQLRNFSEGLFNMFAELKVPSASPMTKNKEGQRQRESKTKMEVRTKNKANPTEATVGRVVQAS</sequence>
<evidence type="ECO:0000256" key="1">
    <source>
        <dbReference type="SAM" id="MobiDB-lite"/>
    </source>
</evidence>
<organism evidence="2 3">
    <name type="scientific">Trichuris suis</name>
    <name type="common">pig whipworm</name>
    <dbReference type="NCBI Taxonomy" id="68888"/>
    <lineage>
        <taxon>Eukaryota</taxon>
        <taxon>Metazoa</taxon>
        <taxon>Ecdysozoa</taxon>
        <taxon>Nematoda</taxon>
        <taxon>Enoplea</taxon>
        <taxon>Dorylaimia</taxon>
        <taxon>Trichinellida</taxon>
        <taxon>Trichuridae</taxon>
        <taxon>Trichuris</taxon>
    </lineage>
</organism>
<gene>
    <name evidence="2" type="ORF">M513_06903</name>
</gene>
<dbReference type="AlphaFoldDB" id="A0A085M4P4"/>
<accession>A0A085M4P4</accession>
<protein>
    <submittedName>
        <fullName evidence="2">Uncharacterized protein</fullName>
    </submittedName>
</protein>
<evidence type="ECO:0000313" key="2">
    <source>
        <dbReference type="EMBL" id="KFD52190.1"/>
    </source>
</evidence>
<feature type="region of interest" description="Disordered" evidence="1">
    <location>
        <begin position="99"/>
        <end position="131"/>
    </location>
</feature>
<name>A0A085M4P4_9BILA</name>
<proteinExistence type="predicted"/>
<dbReference type="Proteomes" id="UP000030764">
    <property type="component" value="Unassembled WGS sequence"/>
</dbReference>
<feature type="region of interest" description="Disordered" evidence="1">
    <location>
        <begin position="575"/>
        <end position="616"/>
    </location>
</feature>
<evidence type="ECO:0000313" key="3">
    <source>
        <dbReference type="Proteomes" id="UP000030764"/>
    </source>
</evidence>
<feature type="compositionally biased region" description="Basic residues" evidence="1">
    <location>
        <begin position="117"/>
        <end position="131"/>
    </location>
</feature>
<dbReference type="EMBL" id="KL363230">
    <property type="protein sequence ID" value="KFD52190.1"/>
    <property type="molecule type" value="Genomic_DNA"/>
</dbReference>
<reference evidence="2 3" key="1">
    <citation type="journal article" date="2014" name="Nat. Genet.">
        <title>Genome and transcriptome of the porcine whipworm Trichuris suis.</title>
        <authorList>
            <person name="Jex A.R."/>
            <person name="Nejsum P."/>
            <person name="Schwarz E.M."/>
            <person name="Hu L."/>
            <person name="Young N.D."/>
            <person name="Hall R.S."/>
            <person name="Korhonen P.K."/>
            <person name="Liao S."/>
            <person name="Thamsborg S."/>
            <person name="Xia J."/>
            <person name="Xu P."/>
            <person name="Wang S."/>
            <person name="Scheerlinck J.P."/>
            <person name="Hofmann A."/>
            <person name="Sternberg P.W."/>
            <person name="Wang J."/>
            <person name="Gasser R.B."/>
        </authorList>
    </citation>
    <scope>NUCLEOTIDE SEQUENCE [LARGE SCALE GENOMIC DNA]</scope>
    <source>
        <strain evidence="2">DCEP-RM93M</strain>
    </source>
</reference>
<feature type="compositionally biased region" description="Basic and acidic residues" evidence="1">
    <location>
        <begin position="99"/>
        <end position="111"/>
    </location>
</feature>
<feature type="compositionally biased region" description="Basic and acidic residues" evidence="1">
    <location>
        <begin position="580"/>
        <end position="598"/>
    </location>
</feature>
<keyword evidence="3" id="KW-1185">Reference proteome</keyword>